<sequence>MAPTKRPVDLDAIFRGAPAPVPRVRAISSTDRLLKPTKASLAALRDKVLTGKDKEVAEARKVAQKRRRLARVAKENGHLTIPQSPKFRKIKKYTARSRADMLTRTSRELLEIAAIRKRVQAQKRKTQKYHDATTHGAAPGKSAQFSKALSASGGVGVPAVRLPKLTTPVGFEFEIDKRAAAAKARKRKSVAGAGNETEEAQVENEVNGDVNKPQLKSSGSRLQLDERVCPGRLTNDLMPFYTSDKSYNNGSRDLRHRKSAGVTVVWSSCVNFTLPSAADDPDGQSHGRFRRDPRQPRDRSALNLRDGLSNLMSASDLLPLHA</sequence>
<feature type="compositionally biased region" description="Basic and acidic residues" evidence="1">
    <location>
        <begin position="290"/>
        <end position="300"/>
    </location>
</feature>
<feature type="region of interest" description="Disordered" evidence="1">
    <location>
        <begin position="121"/>
        <end position="141"/>
    </location>
</feature>
<dbReference type="AlphaFoldDB" id="A0A833WF49"/>
<reference evidence="2" key="1">
    <citation type="submission" date="2020-04" db="EMBL/GenBank/DDBJ databases">
        <title>Hybrid Assembly of Korean Phytophthora infestans isolates.</title>
        <authorList>
            <person name="Prokchorchik M."/>
            <person name="Lee Y."/>
            <person name="Seo J."/>
            <person name="Cho J.-H."/>
            <person name="Park Y.-E."/>
            <person name="Jang D.-C."/>
            <person name="Im J.-S."/>
            <person name="Choi J.-G."/>
            <person name="Park H.-J."/>
            <person name="Lee G.-B."/>
            <person name="Lee Y.-G."/>
            <person name="Hong S.-Y."/>
            <person name="Cho K."/>
            <person name="Sohn K.H."/>
        </authorList>
    </citation>
    <scope>NUCLEOTIDE SEQUENCE</scope>
    <source>
        <strain evidence="2">KR_1_A1</strain>
    </source>
</reference>
<proteinExistence type="predicted"/>
<keyword evidence="3" id="KW-1185">Reference proteome</keyword>
<dbReference type="Proteomes" id="UP000602510">
    <property type="component" value="Unassembled WGS sequence"/>
</dbReference>
<name>A0A833WF49_PHYIN</name>
<dbReference type="EMBL" id="WSZM01000566">
    <property type="protein sequence ID" value="KAF4031610.1"/>
    <property type="molecule type" value="Genomic_DNA"/>
</dbReference>
<organism evidence="2 3">
    <name type="scientific">Phytophthora infestans</name>
    <name type="common">Potato late blight agent</name>
    <name type="synonym">Botrytis infestans</name>
    <dbReference type="NCBI Taxonomy" id="4787"/>
    <lineage>
        <taxon>Eukaryota</taxon>
        <taxon>Sar</taxon>
        <taxon>Stramenopiles</taxon>
        <taxon>Oomycota</taxon>
        <taxon>Peronosporomycetes</taxon>
        <taxon>Peronosporales</taxon>
        <taxon>Peronosporaceae</taxon>
        <taxon>Phytophthora</taxon>
    </lineage>
</organism>
<gene>
    <name evidence="2" type="ORF">GN244_ATG16532</name>
</gene>
<accession>A0A833WF49</accession>
<comment type="caution">
    <text evidence="2">The sequence shown here is derived from an EMBL/GenBank/DDBJ whole genome shotgun (WGS) entry which is preliminary data.</text>
</comment>
<feature type="region of interest" description="Disordered" evidence="1">
    <location>
        <begin position="186"/>
        <end position="227"/>
    </location>
</feature>
<evidence type="ECO:0000313" key="3">
    <source>
        <dbReference type="Proteomes" id="UP000602510"/>
    </source>
</evidence>
<feature type="region of interest" description="Disordered" evidence="1">
    <location>
        <begin position="276"/>
        <end position="300"/>
    </location>
</feature>
<evidence type="ECO:0000313" key="2">
    <source>
        <dbReference type="EMBL" id="KAF4031610.1"/>
    </source>
</evidence>
<evidence type="ECO:0000256" key="1">
    <source>
        <dbReference type="SAM" id="MobiDB-lite"/>
    </source>
</evidence>
<protein>
    <submittedName>
        <fullName evidence="2">Uncharacterized protein</fullName>
    </submittedName>
</protein>